<feature type="compositionally biased region" description="Polar residues" evidence="1">
    <location>
        <begin position="74"/>
        <end position="88"/>
    </location>
</feature>
<proteinExistence type="predicted"/>
<dbReference type="VEuPathDB" id="FungiDB:PSTT_10634"/>
<reference evidence="2 3" key="1">
    <citation type="submission" date="2017-12" db="EMBL/GenBank/DDBJ databases">
        <title>Gene loss provides genomic basis for host adaptation in cereal stripe rust fungi.</title>
        <authorList>
            <person name="Xia C."/>
        </authorList>
    </citation>
    <scope>NUCLEOTIDE SEQUENCE [LARGE SCALE GENOMIC DNA]</scope>
    <source>
        <strain evidence="2 3">93TX-2</strain>
    </source>
</reference>
<name>A0A2S4VUT2_9BASI</name>
<gene>
    <name evidence="2" type="ORF">PSHT_07800</name>
</gene>
<reference evidence="3" key="3">
    <citation type="journal article" date="2018" name="Mol. Plant Microbe Interact.">
        <title>Genome sequence resources for the wheat stripe rust pathogen (Puccinia striiformis f. sp. tritici) and the barley stripe rust pathogen (Puccinia striiformis f. sp. hordei).</title>
        <authorList>
            <person name="Xia C."/>
            <person name="Wang M."/>
            <person name="Yin C."/>
            <person name="Cornejo O.E."/>
            <person name="Hulbert S.H."/>
            <person name="Chen X."/>
        </authorList>
    </citation>
    <scope>NUCLEOTIDE SEQUENCE [LARGE SCALE GENOMIC DNA]</scope>
    <source>
        <strain evidence="3">93TX-2</strain>
    </source>
</reference>
<dbReference type="OrthoDB" id="2496723at2759"/>
<comment type="caution">
    <text evidence="2">The sequence shown here is derived from an EMBL/GenBank/DDBJ whole genome shotgun (WGS) entry which is preliminary data.</text>
</comment>
<evidence type="ECO:0000313" key="3">
    <source>
        <dbReference type="Proteomes" id="UP000238274"/>
    </source>
</evidence>
<protein>
    <submittedName>
        <fullName evidence="2">Uncharacterized protein</fullName>
    </submittedName>
</protein>
<dbReference type="EMBL" id="PKSM01000098">
    <property type="protein sequence ID" value="POW13281.1"/>
    <property type="molecule type" value="Genomic_DNA"/>
</dbReference>
<accession>A0A2S4VUT2</accession>
<evidence type="ECO:0000256" key="1">
    <source>
        <dbReference type="SAM" id="MobiDB-lite"/>
    </source>
</evidence>
<dbReference type="VEuPathDB" id="FungiDB:PSHT_07800"/>
<dbReference type="AlphaFoldDB" id="A0A2S4VUT2"/>
<keyword evidence="3" id="KW-1185">Reference proteome</keyword>
<reference evidence="3" key="2">
    <citation type="journal article" date="2018" name="BMC Genomics">
        <title>Genomic insights into host adaptation between the wheat stripe rust pathogen (Puccinia striiformis f. sp. tritici) and the barley stripe rust pathogen (Puccinia striiformis f. sp. hordei).</title>
        <authorList>
            <person name="Xia C."/>
            <person name="Wang M."/>
            <person name="Yin C."/>
            <person name="Cornejo O.E."/>
            <person name="Hulbert S.H."/>
            <person name="Chen X."/>
        </authorList>
    </citation>
    <scope>NUCLEOTIDE SEQUENCE [LARGE SCALE GENOMIC DNA]</scope>
    <source>
        <strain evidence="3">93TX-2</strain>
    </source>
</reference>
<dbReference type="Proteomes" id="UP000238274">
    <property type="component" value="Unassembled WGS sequence"/>
</dbReference>
<evidence type="ECO:0000313" key="2">
    <source>
        <dbReference type="EMBL" id="POW13281.1"/>
    </source>
</evidence>
<feature type="region of interest" description="Disordered" evidence="1">
    <location>
        <begin position="1"/>
        <end position="22"/>
    </location>
</feature>
<feature type="region of interest" description="Disordered" evidence="1">
    <location>
        <begin position="68"/>
        <end position="88"/>
    </location>
</feature>
<sequence>MSALTSGDFRTLDPGQEPSVRLGLSLLGSDEDHVADSGKDSRGTLDLDLVGTLESPPVRKSLHVIGNPKKRTYSSEGSLQSVNPDWRGNQQRSDVHIVVPSDGNSNHYPGAQSDLPFFFSDPKSNQKRYKVSSMASGMVAHDFSGWIFPDEIRANSPLADSASQTAQAHSSRKLTPDVTEDFHVDDQPLVPTTGANILSTDTDQHLSETDDGHFEVFEKKYGDPIKRATEPAEDLSVKNARSAYYKTIRGDKIWVWVFGNTVYRVEPDEQTLKLKYGLTLARFNNVFASEVEELLSKSQTSTKHAIERRDVYEIILQFSDILWVNSLRLLASLGVTDQIECLKEQALIYRWLLGCNQGDLMPALELVKISLTFKQSDEAMYRMSKPKRDFDVVVGFIAERQALMTEAVTMMLATYYKTINPEKWRSVFENDVVFVSHISKTATEYFHSVTRASRGEMHRLKLFPWVDLCDPSSTSTLLRKLQFTRSHGVEFDSYIVQIPPLEKWNDEEIGVIPPDLMETGNIDCEDKMKAIGWTRWGWISIITIKKRDKRRVEWPIDVPTDSAMLDIQRLQMSNLIERHHFAHEIIRSRGFLERARVLLEVLLALNQRLMEALGHTPTTLVYLEEQNKLQDFFLRLVASSPKGLSKQKQSEENSPSKTRFIQVIVFKAIDCKATEKSFLPYLRGPSKVSKQNLIMSEAAAKILACYYRQENYIKWKNVFGNENKFFMSFEKIEKRLKTAFGYKRFYTDTIPEMYKTGMIPWRNPLIITNDQRSVITRLFKTDHYKPLHTRLQPTEWS</sequence>
<organism evidence="2 3">
    <name type="scientific">Puccinia striiformis</name>
    <dbReference type="NCBI Taxonomy" id="27350"/>
    <lineage>
        <taxon>Eukaryota</taxon>
        <taxon>Fungi</taxon>
        <taxon>Dikarya</taxon>
        <taxon>Basidiomycota</taxon>
        <taxon>Pucciniomycotina</taxon>
        <taxon>Pucciniomycetes</taxon>
        <taxon>Pucciniales</taxon>
        <taxon>Pucciniaceae</taxon>
        <taxon>Puccinia</taxon>
    </lineage>
</organism>